<dbReference type="EMBL" id="ANPB02000008">
    <property type="protein sequence ID" value="KAF4478263.1"/>
    <property type="molecule type" value="Genomic_DNA"/>
</dbReference>
<dbReference type="RefSeq" id="XP_066009606.1">
    <property type="nucleotide sequence ID" value="XM_066151175.1"/>
</dbReference>
<sequence>MYQSSYIVQNQSKLLIILFFRGLPNYLTCSINNPLLYPDRLSFSCVNISFASTTSYKCVGYFVRGLPWRSEISESMIPYFAIVFLDSTSKTHFQSWLASYEVFCSSRSDTRRVAYVNETIGHISHVFKPRRKSSID</sequence>
<proteinExistence type="predicted"/>
<protein>
    <submittedName>
        <fullName evidence="2">Uncharacterized protein</fullName>
    </submittedName>
</protein>
<evidence type="ECO:0000313" key="2">
    <source>
        <dbReference type="EMBL" id="KAF4490131.1"/>
    </source>
</evidence>
<dbReference type="AlphaFoldDB" id="A0A7J6JIS2"/>
<dbReference type="GeneID" id="43612414"/>
<dbReference type="InParanoid" id="A0A7J6JIS2"/>
<reference evidence="2 3" key="2">
    <citation type="submission" date="2020-04" db="EMBL/GenBank/DDBJ databases">
        <title>Genome sequencing and assembly of multiple isolates from the Colletotrichum gloeosporioides species complex.</title>
        <authorList>
            <person name="Gan P."/>
            <person name="Shirasu K."/>
        </authorList>
    </citation>
    <scope>NUCLEOTIDE SEQUENCE [LARGE SCALE GENOMIC DNA]</scope>
    <source>
        <strain evidence="2 3">Nara gc5</strain>
    </source>
</reference>
<dbReference type="EMBL" id="ANPB02000002">
    <property type="protein sequence ID" value="KAF4490131.1"/>
    <property type="molecule type" value="Genomic_DNA"/>
</dbReference>
<reference evidence="2 3" key="1">
    <citation type="submission" date="2012-08" db="EMBL/GenBank/DDBJ databases">
        <authorList>
            <person name="Gan P.H.P."/>
            <person name="Ikeda K."/>
            <person name="Irieda H."/>
            <person name="Narusaka M."/>
            <person name="O'Connell R.J."/>
            <person name="Narusaka Y."/>
            <person name="Takano Y."/>
            <person name="Kubo Y."/>
            <person name="Shirasu K."/>
        </authorList>
    </citation>
    <scope>NUCLEOTIDE SEQUENCE [LARGE SCALE GENOMIC DNA]</scope>
    <source>
        <strain evidence="2 3">Nara gc5</strain>
    </source>
</reference>
<evidence type="ECO:0000313" key="1">
    <source>
        <dbReference type="EMBL" id="KAF4478263.1"/>
    </source>
</evidence>
<evidence type="ECO:0000313" key="3">
    <source>
        <dbReference type="Proteomes" id="UP000011096"/>
    </source>
</evidence>
<keyword evidence="3" id="KW-1185">Reference proteome</keyword>
<accession>A0A7J6JIS2</accession>
<organism evidence="2 3">
    <name type="scientific">Colletotrichum fructicola (strain Nara gc5)</name>
    <name type="common">Anthracnose fungus</name>
    <name type="synonym">Colletotrichum gloeosporioides (strain Nara gc5)</name>
    <dbReference type="NCBI Taxonomy" id="1213859"/>
    <lineage>
        <taxon>Eukaryota</taxon>
        <taxon>Fungi</taxon>
        <taxon>Dikarya</taxon>
        <taxon>Ascomycota</taxon>
        <taxon>Pezizomycotina</taxon>
        <taxon>Sordariomycetes</taxon>
        <taxon>Hypocreomycetidae</taxon>
        <taxon>Glomerellales</taxon>
        <taxon>Glomerellaceae</taxon>
        <taxon>Colletotrichum</taxon>
        <taxon>Colletotrichum gloeosporioides species complex</taxon>
    </lineage>
</organism>
<name>A0A7J6JIS2_COLFN</name>
<dbReference type="Proteomes" id="UP000011096">
    <property type="component" value="Unassembled WGS sequence"/>
</dbReference>
<gene>
    <name evidence="2" type="ORF">CGGC5_v003750</name>
    <name evidence="1" type="ORF">CGGC5_v013839</name>
</gene>
<comment type="caution">
    <text evidence="2">The sequence shown here is derived from an EMBL/GenBank/DDBJ whole genome shotgun (WGS) entry which is preliminary data.</text>
</comment>